<sequence>MNNINKLNPIDLNCSIFTVYDYTGLSMQEILCQFFSKINELIDSQNQVIDLTKWLVGQGLKEEVAKQLNQWLIDGTLANIINETVFRDLNNKINSNIENIKNNKKEIDKLVTVWNNLKCFNVADFGAIGDGETNNNKVFDDAINSCVENSIRGLLIPNGKFYITEGINTKGVKIIGMGDPYIPFLEWEYTRPNSKLDEYKKYLNKCRGSIITSDKNINIFTNGLYAENIGIFGNRRALTQNGIGQMDGGFGNWIEIEKVKIHGCGNCGINAEYGLITPIINQCWMYQNGNNGIRIGKNKGTYTGETNALIIEKCFINRNESHGIYLDVKGRGYTIKNNDLEQNGEMSDPLRNNKGTDYNDIVYGCYMKVEGEGGFTSGSIDFSNNYSEETLGLLYLESPDNKICQGVKFESNMWRPYNQELYSNGLLLKGWIEGVKIGNNNMYGRHKVRVINANTYGIETDTDITNPVYKNKNISIEKHYDYNGTMVDFRSTGRVEKYSIENMIQSASYDGSTYTNVYLNKPSVPYELQEDGQGNKLIGTTFLTSDGTSIGLVVDFSWTQGLFKIRKDRTSLIKTGNAKFMENGGFTTINGGNTPVKIYVDHDNEIVIL</sequence>
<evidence type="ECO:0000313" key="3">
    <source>
        <dbReference type="Proteomes" id="UP000679483"/>
    </source>
</evidence>
<keyword evidence="3" id="KW-1185">Reference proteome</keyword>
<proteinExistence type="predicted"/>
<name>A0A8E6GSG9_9CAUD</name>
<accession>A0A8E6GSG9</accession>
<feature type="domain" description="Rhamnogalacturonase A/B/Epimerase-like pectate lyase" evidence="1">
    <location>
        <begin position="120"/>
        <end position="343"/>
    </location>
</feature>
<reference evidence="2" key="1">
    <citation type="submission" date="2021-03" db="EMBL/GenBank/DDBJ databases">
        <authorList>
            <person name="Wu L."/>
            <person name="Cao M."/>
        </authorList>
    </citation>
    <scope>NUCLEOTIDE SEQUENCE</scope>
    <source>
        <strain evidence="2">Clostridium perfringens</strain>
    </source>
</reference>
<evidence type="ECO:0000313" key="2">
    <source>
        <dbReference type="EMBL" id="QVM61465.1"/>
    </source>
</evidence>
<dbReference type="EMBL" id="MW815121">
    <property type="protein sequence ID" value="QVM61465.1"/>
    <property type="molecule type" value="Genomic_DNA"/>
</dbReference>
<dbReference type="InterPro" id="IPR024535">
    <property type="entry name" value="RHGA/B-epi-like_pectate_lyase"/>
</dbReference>
<evidence type="ECO:0000259" key="1">
    <source>
        <dbReference type="Pfam" id="PF12708"/>
    </source>
</evidence>
<dbReference type="Pfam" id="PF12708">
    <property type="entry name" value="Pect-lyase_RHGA_epim"/>
    <property type="match status" value="1"/>
</dbReference>
<dbReference type="SMR" id="A0A8E6GSG9"/>
<organism evidence="2 3">
    <name type="scientific">Clostridium phage vB_CpeP_HN02</name>
    <dbReference type="NCBI Taxonomy" id="2834252"/>
    <lineage>
        <taxon>Viruses</taxon>
        <taxon>Duplodnaviria</taxon>
        <taxon>Heunggongvirae</taxon>
        <taxon>Uroviricota</taxon>
        <taxon>Caudoviricetes</taxon>
        <taxon>Guelinviridae</taxon>
        <taxon>Denniswatsonvirinae</taxon>
        <taxon>Gregsiragusavirus</taxon>
        <taxon>Gregsiragusavirus hn02</taxon>
    </lineage>
</organism>
<gene>
    <name evidence="2" type="ORF">HN02_05</name>
</gene>
<protein>
    <submittedName>
        <fullName evidence="2">Pre-neck appendage</fullName>
    </submittedName>
</protein>
<dbReference type="Proteomes" id="UP000679483">
    <property type="component" value="Segment"/>
</dbReference>